<sequence>MLIVAANFAAYGATTLGETLCCDVALVHASRFVTIAGIRDGTTITMAEKCWACTNMVLCIGLRNGSWRSLGCHVASPGRAIRLRAQRDPTGVAKLFAALQLQRTQANCLHDPTVLQLREHEGSRAQRQVAGGARVEEHRVGVDAAERARVACNLHEKQRRVMREQGHVGAILIQEFVVLHLPGSVLFAITCHMYRGRDRCRVYCGTRNRARRAEYATGWIERPGHFLDTDQASEDDIKKAYRAKSREWHPDKNPDNPQATAMFQRINEAYNALKEEEEEGEECQGPGPRVQPDPTAVTWVQNALQVGGNAVDSIVAPRRPLQIQNLLIGASHFLMIADSGIRGFLIAVNAA</sequence>
<proteinExistence type="predicted"/>
<accession>A0A1Q9F3M0</accession>
<dbReference type="SMART" id="SM00271">
    <property type="entry name" value="DnaJ"/>
    <property type="match status" value="1"/>
</dbReference>
<dbReference type="AlphaFoldDB" id="A0A1Q9F3M0"/>
<dbReference type="Proteomes" id="UP000186817">
    <property type="component" value="Unassembled WGS sequence"/>
</dbReference>
<dbReference type="InterPro" id="IPR036869">
    <property type="entry name" value="J_dom_sf"/>
</dbReference>
<dbReference type="SUPFAM" id="SSF46565">
    <property type="entry name" value="Chaperone J-domain"/>
    <property type="match status" value="1"/>
</dbReference>
<dbReference type="Gene3D" id="1.10.287.110">
    <property type="entry name" value="DnaJ domain"/>
    <property type="match status" value="1"/>
</dbReference>
<keyword evidence="3" id="KW-1185">Reference proteome</keyword>
<dbReference type="PANTHER" id="PTHR43948:SF14">
    <property type="entry name" value="PROTEIN DNAJ, PUTATIVE-RELATED"/>
    <property type="match status" value="1"/>
</dbReference>
<organism evidence="2 3">
    <name type="scientific">Symbiodinium microadriaticum</name>
    <name type="common">Dinoflagellate</name>
    <name type="synonym">Zooxanthella microadriatica</name>
    <dbReference type="NCBI Taxonomy" id="2951"/>
    <lineage>
        <taxon>Eukaryota</taxon>
        <taxon>Sar</taxon>
        <taxon>Alveolata</taxon>
        <taxon>Dinophyceae</taxon>
        <taxon>Suessiales</taxon>
        <taxon>Symbiodiniaceae</taxon>
        <taxon>Symbiodinium</taxon>
    </lineage>
</organism>
<dbReference type="PRINTS" id="PR00625">
    <property type="entry name" value="JDOMAIN"/>
</dbReference>
<dbReference type="PANTHER" id="PTHR43948">
    <property type="entry name" value="DNAJ HOMOLOG SUBFAMILY B"/>
    <property type="match status" value="1"/>
</dbReference>
<dbReference type="PROSITE" id="PS50076">
    <property type="entry name" value="DNAJ_2"/>
    <property type="match status" value="1"/>
</dbReference>
<dbReference type="GO" id="GO:0005737">
    <property type="term" value="C:cytoplasm"/>
    <property type="evidence" value="ECO:0007669"/>
    <property type="project" value="TreeGrafter"/>
</dbReference>
<protein>
    <submittedName>
        <fullName evidence="2">Chaperone protein DnaJ</fullName>
    </submittedName>
</protein>
<dbReference type="GO" id="GO:0044183">
    <property type="term" value="F:protein folding chaperone"/>
    <property type="evidence" value="ECO:0007669"/>
    <property type="project" value="TreeGrafter"/>
</dbReference>
<dbReference type="GO" id="GO:0051082">
    <property type="term" value="F:unfolded protein binding"/>
    <property type="evidence" value="ECO:0007669"/>
    <property type="project" value="TreeGrafter"/>
</dbReference>
<feature type="domain" description="J" evidence="1">
    <location>
        <begin position="213"/>
        <end position="296"/>
    </location>
</feature>
<evidence type="ECO:0000313" key="3">
    <source>
        <dbReference type="Proteomes" id="UP000186817"/>
    </source>
</evidence>
<dbReference type="Pfam" id="PF00226">
    <property type="entry name" value="DnaJ"/>
    <property type="match status" value="1"/>
</dbReference>
<comment type="caution">
    <text evidence="2">The sequence shown here is derived from an EMBL/GenBank/DDBJ whole genome shotgun (WGS) entry which is preliminary data.</text>
</comment>
<dbReference type="EMBL" id="LSRX01000017">
    <property type="protein sequence ID" value="OLQ14267.1"/>
    <property type="molecule type" value="Genomic_DNA"/>
</dbReference>
<evidence type="ECO:0000259" key="1">
    <source>
        <dbReference type="PROSITE" id="PS50076"/>
    </source>
</evidence>
<name>A0A1Q9F3M0_SYMMI</name>
<evidence type="ECO:0000313" key="2">
    <source>
        <dbReference type="EMBL" id="OLQ14267.1"/>
    </source>
</evidence>
<dbReference type="CDD" id="cd06257">
    <property type="entry name" value="DnaJ"/>
    <property type="match status" value="1"/>
</dbReference>
<gene>
    <name evidence="2" type="primary">dnaJ</name>
    <name evidence="2" type="ORF">AK812_SmicGene1597</name>
</gene>
<dbReference type="GO" id="GO:0005634">
    <property type="term" value="C:nucleus"/>
    <property type="evidence" value="ECO:0007669"/>
    <property type="project" value="TreeGrafter"/>
</dbReference>
<dbReference type="InterPro" id="IPR001623">
    <property type="entry name" value="DnaJ_domain"/>
</dbReference>
<dbReference type="GO" id="GO:0051087">
    <property type="term" value="F:protein-folding chaperone binding"/>
    <property type="evidence" value="ECO:0007669"/>
    <property type="project" value="TreeGrafter"/>
</dbReference>
<reference evidence="2 3" key="1">
    <citation type="submission" date="2016-02" db="EMBL/GenBank/DDBJ databases">
        <title>Genome analysis of coral dinoflagellate symbionts highlights evolutionary adaptations to a symbiotic lifestyle.</title>
        <authorList>
            <person name="Aranda M."/>
            <person name="Li Y."/>
            <person name="Liew Y.J."/>
            <person name="Baumgarten S."/>
            <person name="Simakov O."/>
            <person name="Wilson M."/>
            <person name="Piel J."/>
            <person name="Ashoor H."/>
            <person name="Bougouffa S."/>
            <person name="Bajic V.B."/>
            <person name="Ryu T."/>
            <person name="Ravasi T."/>
            <person name="Bayer T."/>
            <person name="Micklem G."/>
            <person name="Kim H."/>
            <person name="Bhak J."/>
            <person name="Lajeunesse T.C."/>
            <person name="Voolstra C.R."/>
        </authorList>
    </citation>
    <scope>NUCLEOTIDE SEQUENCE [LARGE SCALE GENOMIC DNA]</scope>
    <source>
        <strain evidence="2 3">CCMP2467</strain>
    </source>
</reference>
<dbReference type="OrthoDB" id="10250354at2759"/>